<keyword evidence="3" id="KW-0809">Transit peptide</keyword>
<keyword evidence="4" id="KW-0496">Mitochondrion</keyword>
<evidence type="ECO:0000256" key="4">
    <source>
        <dbReference type="ARBA" id="ARBA00023128"/>
    </source>
</evidence>
<reference evidence="8 9" key="1">
    <citation type="journal article" date="2013" name="BMC Genomics">
        <title>Reconstruction of the lipid metabolism for the microalga Monoraphidium neglectum from its genome sequence reveals characteristics suitable for biofuel production.</title>
        <authorList>
            <person name="Bogen C."/>
            <person name="Al-Dilaimi A."/>
            <person name="Albersmeier A."/>
            <person name="Wichmann J."/>
            <person name="Grundmann M."/>
            <person name="Rupp O."/>
            <person name="Lauersen K.J."/>
            <person name="Blifernez-Klassen O."/>
            <person name="Kalinowski J."/>
            <person name="Goesmann A."/>
            <person name="Mussgnug J.H."/>
            <person name="Kruse O."/>
        </authorList>
    </citation>
    <scope>NUCLEOTIDE SEQUENCE [LARGE SCALE GENOMIC DNA]</scope>
    <source>
        <strain evidence="8 9">SAG 48.87</strain>
    </source>
</reference>
<evidence type="ECO:0000313" key="8">
    <source>
        <dbReference type="EMBL" id="KIY95694.1"/>
    </source>
</evidence>
<dbReference type="OrthoDB" id="74240at2759"/>
<dbReference type="Proteomes" id="UP000054498">
    <property type="component" value="Unassembled WGS sequence"/>
</dbReference>
<comment type="similarity">
    <text evidence="2">Belongs to the complex I LYR family.</text>
</comment>
<dbReference type="KEGG" id="mng:MNEG_12268"/>
<dbReference type="RefSeq" id="XP_013894714.1">
    <property type="nucleotide sequence ID" value="XM_014039260.1"/>
</dbReference>
<proteinExistence type="inferred from homology"/>
<evidence type="ECO:0000259" key="7">
    <source>
        <dbReference type="Pfam" id="PF05347"/>
    </source>
</evidence>
<dbReference type="InterPro" id="IPR045293">
    <property type="entry name" value="Complex1_LYR_LYRM2"/>
</dbReference>
<evidence type="ECO:0000256" key="3">
    <source>
        <dbReference type="ARBA" id="ARBA00022946"/>
    </source>
</evidence>
<dbReference type="Pfam" id="PF05347">
    <property type="entry name" value="Complex1_LYR"/>
    <property type="match status" value="1"/>
</dbReference>
<organism evidence="8 9">
    <name type="scientific">Monoraphidium neglectum</name>
    <dbReference type="NCBI Taxonomy" id="145388"/>
    <lineage>
        <taxon>Eukaryota</taxon>
        <taxon>Viridiplantae</taxon>
        <taxon>Chlorophyta</taxon>
        <taxon>core chlorophytes</taxon>
        <taxon>Chlorophyceae</taxon>
        <taxon>CS clade</taxon>
        <taxon>Sphaeropleales</taxon>
        <taxon>Selenastraceae</taxon>
        <taxon>Monoraphidium</taxon>
    </lineage>
</organism>
<evidence type="ECO:0000256" key="2">
    <source>
        <dbReference type="ARBA" id="ARBA00009508"/>
    </source>
</evidence>
<dbReference type="PANTHER" id="PTHR13675">
    <property type="entry name" value="LYR MOTIF-CONTAINING PROTEIN 2"/>
    <property type="match status" value="1"/>
</dbReference>
<evidence type="ECO:0000256" key="6">
    <source>
        <dbReference type="ARBA" id="ARBA00044735"/>
    </source>
</evidence>
<dbReference type="GeneID" id="25729613"/>
<sequence length="85" mass="9871">MSAARNSELGLFILRSQVLALYRSFIRTCRQIPASNRGEVMSEVRREFRSQQDPSKPRDAYAVKYLLSDGRTKLKMLQEMIGFRT</sequence>
<protein>
    <recommendedName>
        <fullName evidence="5">LYR motif-containing protein 2</fullName>
    </recommendedName>
</protein>
<comment type="function">
    <text evidence="6">Involved in efficient integration of the N-module into mitochondrial respiratory chain complex I.</text>
</comment>
<dbReference type="InterPro" id="IPR008011">
    <property type="entry name" value="Complex1_LYR_dom"/>
</dbReference>
<name>A0A0D2LW51_9CHLO</name>
<evidence type="ECO:0000256" key="5">
    <source>
        <dbReference type="ARBA" id="ARBA00026235"/>
    </source>
</evidence>
<dbReference type="CDD" id="cd20262">
    <property type="entry name" value="Complex1_LYR_LYRM2"/>
    <property type="match status" value="1"/>
</dbReference>
<accession>A0A0D2LW51</accession>
<dbReference type="GO" id="GO:0005739">
    <property type="term" value="C:mitochondrion"/>
    <property type="evidence" value="ECO:0007669"/>
    <property type="project" value="UniProtKB-SubCell"/>
</dbReference>
<dbReference type="AlphaFoldDB" id="A0A0D2LW51"/>
<evidence type="ECO:0000313" key="9">
    <source>
        <dbReference type="Proteomes" id="UP000054498"/>
    </source>
</evidence>
<keyword evidence="9" id="KW-1185">Reference proteome</keyword>
<feature type="domain" description="Complex 1 LYR protein" evidence="7">
    <location>
        <begin position="17"/>
        <end position="76"/>
    </location>
</feature>
<dbReference type="EMBL" id="KK103374">
    <property type="protein sequence ID" value="KIY95694.1"/>
    <property type="molecule type" value="Genomic_DNA"/>
</dbReference>
<evidence type="ECO:0000256" key="1">
    <source>
        <dbReference type="ARBA" id="ARBA00004173"/>
    </source>
</evidence>
<comment type="subcellular location">
    <subcellularLocation>
        <location evidence="1">Mitochondrion</location>
    </subcellularLocation>
</comment>
<dbReference type="PANTHER" id="PTHR13675:SF0">
    <property type="entry name" value="LYR MOTIF-CONTAINING PROTEIN 2"/>
    <property type="match status" value="1"/>
</dbReference>
<gene>
    <name evidence="8" type="ORF">MNEG_12268</name>
</gene>